<evidence type="ECO:0000256" key="2">
    <source>
        <dbReference type="ARBA" id="ARBA00004251"/>
    </source>
</evidence>
<dbReference type="GO" id="GO:0045651">
    <property type="term" value="P:positive regulation of macrophage differentiation"/>
    <property type="evidence" value="ECO:0007669"/>
    <property type="project" value="TreeGrafter"/>
</dbReference>
<name>A0A2Y9QH62_TRIMA</name>
<dbReference type="FunCoup" id="A0A2Y9QH62">
    <property type="interactions" value="1228"/>
</dbReference>
<feature type="region of interest" description="Disordered" evidence="20">
    <location>
        <begin position="307"/>
        <end position="488"/>
    </location>
</feature>
<keyword evidence="11 21" id="KW-1133">Transmembrane helix</keyword>
<keyword evidence="7 21" id="KW-0812">Transmembrane</keyword>
<evidence type="ECO:0000256" key="9">
    <source>
        <dbReference type="ARBA" id="ARBA00022859"/>
    </source>
</evidence>
<feature type="compositionally biased region" description="Polar residues" evidence="20">
    <location>
        <begin position="248"/>
        <end position="263"/>
    </location>
</feature>
<dbReference type="InParanoid" id="A0A2Y9QH62"/>
<dbReference type="GO" id="GO:0042802">
    <property type="term" value="F:identical protein binding"/>
    <property type="evidence" value="ECO:0007669"/>
    <property type="project" value="UniProtKB-ARBA"/>
</dbReference>
<evidence type="ECO:0000256" key="6">
    <source>
        <dbReference type="ARBA" id="ARBA00022588"/>
    </source>
</evidence>
<gene>
    <name evidence="24" type="primary">CSF1</name>
</gene>
<comment type="function">
    <text evidence="17">Cytokine that plays an essential role in the regulation of survival, proliferation and differentiation of hematopoietic precursor cells, especially mononuclear phagocytes, such as macrophages and monocytes. Promotes the release of pro-inflammatory chemokines, and thereby plays an important role in innate immunity and in inflammatory processes. Plays an important role in the regulation of osteoclast proliferation and differentiation, the regulation of bone resorption, and is required for normal bone development. Required for normal male and female fertility. Promotes reorganization of the actin cytoskeleton, regulates formation of membrane ruffles, cell adhesion and cell migration. Plays a role in lipoprotein clearance.</text>
</comment>
<evidence type="ECO:0000256" key="12">
    <source>
        <dbReference type="ARBA" id="ARBA00023030"/>
    </source>
</evidence>
<evidence type="ECO:0000256" key="21">
    <source>
        <dbReference type="SAM" id="Phobius"/>
    </source>
</evidence>
<evidence type="ECO:0000256" key="4">
    <source>
        <dbReference type="ARBA" id="ARBA00022514"/>
    </source>
</evidence>
<dbReference type="FunFam" id="1.20.1250.10:FF:000010">
    <property type="entry name" value="Macrophage colony-stimulating factor 1"/>
    <property type="match status" value="1"/>
</dbReference>
<evidence type="ECO:0000256" key="15">
    <source>
        <dbReference type="ARBA" id="ARBA00023180"/>
    </source>
</evidence>
<keyword evidence="10" id="KW-0654">Proteoglycan</keyword>
<keyword evidence="23" id="KW-1185">Reference proteome</keyword>
<dbReference type="GeneID" id="101357438"/>
<dbReference type="GO" id="GO:0005886">
    <property type="term" value="C:plasma membrane"/>
    <property type="evidence" value="ECO:0007669"/>
    <property type="project" value="UniProtKB-SubCell"/>
</dbReference>
<dbReference type="InterPro" id="IPR008001">
    <property type="entry name" value="MCSF-1"/>
</dbReference>
<dbReference type="CTD" id="1435"/>
<protein>
    <recommendedName>
        <fullName evidence="18">Macrophage colony-stimulating factor 1</fullName>
    </recommendedName>
    <alternativeName>
        <fullName evidence="19">Proteoglycan macrophage colony-stimulating factor</fullName>
    </alternativeName>
</protein>
<organism evidence="23 24">
    <name type="scientific">Trichechus manatus latirostris</name>
    <name type="common">Florida manatee</name>
    <dbReference type="NCBI Taxonomy" id="127582"/>
    <lineage>
        <taxon>Eukaryota</taxon>
        <taxon>Metazoa</taxon>
        <taxon>Chordata</taxon>
        <taxon>Craniata</taxon>
        <taxon>Vertebrata</taxon>
        <taxon>Euteleostomi</taxon>
        <taxon>Mammalia</taxon>
        <taxon>Eutheria</taxon>
        <taxon>Afrotheria</taxon>
        <taxon>Sirenia</taxon>
        <taxon>Trichechidae</taxon>
        <taxon>Trichechus</taxon>
    </lineage>
</organism>
<dbReference type="Proteomes" id="UP000248480">
    <property type="component" value="Unplaced"/>
</dbReference>
<dbReference type="Pfam" id="PF05337">
    <property type="entry name" value="CSF-1"/>
    <property type="match status" value="1"/>
</dbReference>
<keyword evidence="12" id="KW-0339">Growth factor</keyword>
<reference evidence="24" key="1">
    <citation type="submission" date="2025-08" db="UniProtKB">
        <authorList>
            <consortium name="RefSeq"/>
        </authorList>
    </citation>
    <scope>IDENTIFICATION</scope>
</reference>
<evidence type="ECO:0000256" key="1">
    <source>
        <dbReference type="ARBA" id="ARBA00004239"/>
    </source>
</evidence>
<feature type="compositionally biased region" description="Polar residues" evidence="20">
    <location>
        <begin position="329"/>
        <end position="356"/>
    </location>
</feature>
<dbReference type="GO" id="GO:0002687">
    <property type="term" value="P:positive regulation of leukocyte migration"/>
    <property type="evidence" value="ECO:0007669"/>
    <property type="project" value="UniProtKB-ARBA"/>
</dbReference>
<evidence type="ECO:0000256" key="19">
    <source>
        <dbReference type="ARBA" id="ARBA00075266"/>
    </source>
</evidence>
<keyword evidence="4" id="KW-0202">Cytokine</keyword>
<feature type="compositionally biased region" description="Basic and acidic residues" evidence="20">
    <location>
        <begin position="479"/>
        <end position="488"/>
    </location>
</feature>
<feature type="signal peptide" evidence="22">
    <location>
        <begin position="1"/>
        <end position="32"/>
    </location>
</feature>
<accession>A0A2Y9QH62</accession>
<evidence type="ECO:0000256" key="8">
    <source>
        <dbReference type="ARBA" id="ARBA00022729"/>
    </source>
</evidence>
<keyword evidence="5" id="KW-0964">Secreted</keyword>
<dbReference type="InterPro" id="IPR009079">
    <property type="entry name" value="4_helix_cytokine-like_core"/>
</dbReference>
<dbReference type="PANTHER" id="PTHR10058:SF0">
    <property type="entry name" value="MACROPHAGE COLONY-STIMULATING FACTOR 1"/>
    <property type="match status" value="1"/>
</dbReference>
<keyword evidence="8 22" id="KW-0732">Signal</keyword>
<dbReference type="GO" id="GO:0008083">
    <property type="term" value="F:growth factor activity"/>
    <property type="evidence" value="ECO:0007669"/>
    <property type="project" value="UniProtKB-KW"/>
</dbReference>
<dbReference type="PANTHER" id="PTHR10058">
    <property type="entry name" value="MACROPHAGE COLONY STIMULATING FACTOR"/>
    <property type="match status" value="1"/>
</dbReference>
<evidence type="ECO:0000256" key="14">
    <source>
        <dbReference type="ARBA" id="ARBA00023157"/>
    </source>
</evidence>
<evidence type="ECO:0000256" key="7">
    <source>
        <dbReference type="ARBA" id="ARBA00022692"/>
    </source>
</evidence>
<dbReference type="GO" id="GO:0030225">
    <property type="term" value="P:macrophage differentiation"/>
    <property type="evidence" value="ECO:0007669"/>
    <property type="project" value="UniProtKB-ARBA"/>
</dbReference>
<dbReference type="RefSeq" id="XP_023581097.1">
    <property type="nucleotide sequence ID" value="XM_023725329.1"/>
</dbReference>
<dbReference type="GO" id="GO:0005125">
    <property type="term" value="F:cytokine activity"/>
    <property type="evidence" value="ECO:0007669"/>
    <property type="project" value="UniProtKB-KW"/>
</dbReference>
<evidence type="ECO:0000313" key="23">
    <source>
        <dbReference type="Proteomes" id="UP000248480"/>
    </source>
</evidence>
<dbReference type="SUPFAM" id="SSF47266">
    <property type="entry name" value="4-helical cytokines"/>
    <property type="match status" value="1"/>
</dbReference>
<keyword evidence="14" id="KW-1015">Disulfide bond</keyword>
<feature type="region of interest" description="Disordered" evidence="20">
    <location>
        <begin position="553"/>
        <end position="602"/>
    </location>
</feature>
<feature type="region of interest" description="Disordered" evidence="20">
    <location>
        <begin position="243"/>
        <end position="294"/>
    </location>
</feature>
<keyword evidence="6" id="KW-0399">Innate immunity</keyword>
<feature type="transmembrane region" description="Helical" evidence="21">
    <location>
        <begin position="496"/>
        <end position="518"/>
    </location>
</feature>
<dbReference type="GO" id="GO:0045087">
    <property type="term" value="P:innate immune response"/>
    <property type="evidence" value="ECO:0007669"/>
    <property type="project" value="UniProtKB-KW"/>
</dbReference>
<sequence>MTARGAAGRCPSKTWLGPRLLLACLLVSTSVTEEVPEHCSHIIGNGHLKILQDLIDSQMQTSCQIVFEFVDEDQLNDPVCYLKKAFILVQDIMEDTLHFKDNTPNANAILELQELSLRLKSCFTKDHEESDTACVRNFTETPLQLLEKIKNVFNETKNLLKNDWKVFSKNCNASFAKCSSQNVVTKPDCNCLYPKATSSSDLASASLHQPLTPSAAPMTGLTWADSEGIEDNSLLPSEQPLHAVDQGSAKQRPSRSTCQSFESPETPGVEGSPTASLPQPHPSVGAPTPGMEDILDSVLGTDWALEEASGEASEGLVPQEAELSPSRPGGSSIQAETAGRSNLLSASSPLAGSTEGQEPAHISDTLLPSVGPVQPTGQAWNHIPEKPDSPLALPRNHQEPSSARTPSLRPKGLSSFSTLSAQPRLPRSHSGGNVLPLGELEGKRSTRDRRSPTELEGGQASEGAARPQTRFNPVPLTDTGHERQHVGRSDPQLPEFVFHLLVPSIILVLLAVGGLLFYRRKRRPPDPGWGQTGGTASVEELLSWVHRTVSPREEKLWGHPPPPLPSHSPGMVACPLRAPLPARTGPEQPGWGSSALNPLSLD</sequence>
<proteinExistence type="predicted"/>
<dbReference type="GO" id="GO:0030316">
    <property type="term" value="P:osteoclast differentiation"/>
    <property type="evidence" value="ECO:0007669"/>
    <property type="project" value="UniProtKB-ARBA"/>
</dbReference>
<keyword evidence="15" id="KW-0325">Glycoprotein</keyword>
<evidence type="ECO:0000256" key="5">
    <source>
        <dbReference type="ARBA" id="ARBA00022525"/>
    </source>
</evidence>
<evidence type="ECO:0000313" key="24">
    <source>
        <dbReference type="RefSeq" id="XP_023581097.1"/>
    </source>
</evidence>
<evidence type="ECO:0000256" key="10">
    <source>
        <dbReference type="ARBA" id="ARBA00022974"/>
    </source>
</evidence>
<evidence type="ECO:0000256" key="13">
    <source>
        <dbReference type="ARBA" id="ARBA00023136"/>
    </source>
</evidence>
<evidence type="ECO:0000256" key="18">
    <source>
        <dbReference type="ARBA" id="ARBA00074392"/>
    </source>
</evidence>
<keyword evidence="16" id="KW-0395">Inflammatory response</keyword>
<keyword evidence="9" id="KW-0391">Immunity</keyword>
<keyword evidence="3" id="KW-1003">Cell membrane</keyword>
<dbReference type="GO" id="GO:0005615">
    <property type="term" value="C:extracellular space"/>
    <property type="evidence" value="ECO:0007669"/>
    <property type="project" value="UniProtKB-KW"/>
</dbReference>
<keyword evidence="13 21" id="KW-0472">Membrane</keyword>
<evidence type="ECO:0000256" key="17">
    <source>
        <dbReference type="ARBA" id="ARBA00059895"/>
    </source>
</evidence>
<evidence type="ECO:0000256" key="22">
    <source>
        <dbReference type="SAM" id="SignalP"/>
    </source>
</evidence>
<dbReference type="Gene3D" id="1.20.1250.10">
    <property type="match status" value="1"/>
</dbReference>
<evidence type="ECO:0000256" key="20">
    <source>
        <dbReference type="SAM" id="MobiDB-lite"/>
    </source>
</evidence>
<feature type="compositionally biased region" description="Basic and acidic residues" evidence="20">
    <location>
        <begin position="440"/>
        <end position="453"/>
    </location>
</feature>
<dbReference type="AlphaFoldDB" id="A0A2Y9QH62"/>
<evidence type="ECO:0000256" key="16">
    <source>
        <dbReference type="ARBA" id="ARBA00023198"/>
    </source>
</evidence>
<evidence type="ECO:0000256" key="3">
    <source>
        <dbReference type="ARBA" id="ARBA00022475"/>
    </source>
</evidence>
<comment type="subcellular location">
    <subcellularLocation>
        <location evidence="2">Cell membrane</location>
        <topology evidence="2">Single-pass type I membrane protein</topology>
    </subcellularLocation>
    <subcellularLocation>
        <location evidence="1">Secreted</location>
        <location evidence="1">Extracellular space</location>
    </subcellularLocation>
</comment>
<dbReference type="STRING" id="127582.A0A2Y9QH62"/>
<dbReference type="GO" id="GO:0006954">
    <property type="term" value="P:inflammatory response"/>
    <property type="evidence" value="ECO:0007669"/>
    <property type="project" value="UniProtKB-KW"/>
</dbReference>
<feature type="chain" id="PRO_5016133462" description="Macrophage colony-stimulating factor 1" evidence="22">
    <location>
        <begin position="33"/>
        <end position="602"/>
    </location>
</feature>
<evidence type="ECO:0000256" key="11">
    <source>
        <dbReference type="ARBA" id="ARBA00022989"/>
    </source>
</evidence>